<evidence type="ECO:0000313" key="1">
    <source>
        <dbReference type="EMBL" id="RAK55895.1"/>
    </source>
</evidence>
<dbReference type="AlphaFoldDB" id="A0A328ANH7"/>
<dbReference type="OrthoDB" id="1070337at2"/>
<dbReference type="EMBL" id="QFYQ01000001">
    <property type="protein sequence ID" value="RAK55895.1"/>
    <property type="molecule type" value="Genomic_DNA"/>
</dbReference>
<comment type="caution">
    <text evidence="1">The sequence shown here is derived from an EMBL/GenBank/DDBJ whole genome shotgun (WGS) entry which is preliminary data.</text>
</comment>
<evidence type="ECO:0008006" key="3">
    <source>
        <dbReference type="Google" id="ProtNLM"/>
    </source>
</evidence>
<dbReference type="Pfam" id="PF11171">
    <property type="entry name" value="DUF2958"/>
    <property type="match status" value="1"/>
</dbReference>
<proteinExistence type="predicted"/>
<dbReference type="InterPro" id="IPR021341">
    <property type="entry name" value="DUF2958"/>
</dbReference>
<dbReference type="RefSeq" id="WP_111529643.1">
    <property type="nucleotide sequence ID" value="NZ_JBHRSG010000003.1"/>
</dbReference>
<gene>
    <name evidence="1" type="ORF">DJ017_15965</name>
</gene>
<dbReference type="Proteomes" id="UP000249254">
    <property type="component" value="Unassembled WGS sequence"/>
</dbReference>
<protein>
    <recommendedName>
        <fullName evidence="3">DUF2958 domain-containing protein</fullName>
    </recommendedName>
</protein>
<reference evidence="2" key="1">
    <citation type="submission" date="2018-05" db="EMBL/GenBank/DDBJ databases">
        <authorList>
            <person name="Li X."/>
        </authorList>
    </citation>
    <scope>NUCLEOTIDE SEQUENCE [LARGE SCALE GENOMIC DNA]</scope>
    <source>
        <strain evidence="2">LX32</strain>
    </source>
</reference>
<organism evidence="1 2">
    <name type="scientific">Phenylobacterium soli</name>
    <dbReference type="NCBI Taxonomy" id="2170551"/>
    <lineage>
        <taxon>Bacteria</taxon>
        <taxon>Pseudomonadati</taxon>
        <taxon>Pseudomonadota</taxon>
        <taxon>Alphaproteobacteria</taxon>
        <taxon>Caulobacterales</taxon>
        <taxon>Caulobacteraceae</taxon>
        <taxon>Phenylobacterium</taxon>
    </lineage>
</organism>
<evidence type="ECO:0000313" key="2">
    <source>
        <dbReference type="Proteomes" id="UP000249254"/>
    </source>
</evidence>
<keyword evidence="2" id="KW-1185">Reference proteome</keyword>
<accession>A0A328ANH7</accession>
<name>A0A328ANH7_9CAUL</name>
<sequence>MPLLTQLQIQVLLANGRRRTRGHDLDLVPVVKLFTPDASATWLLTELDTEDPDIAFGLCDLGLGAPELGTVRLSELAAVRGPLGQPVERDRYFKATEPLTAYVRRARRRGRIDE</sequence>